<proteinExistence type="predicted"/>
<accession>A0A5C5ZDQ1</accession>
<dbReference type="Proteomes" id="UP000318478">
    <property type="component" value="Unassembled WGS sequence"/>
</dbReference>
<protein>
    <submittedName>
        <fullName evidence="1">Uncharacterized protein</fullName>
    </submittedName>
</protein>
<name>A0A5C5ZDQ1_9BACT</name>
<gene>
    <name evidence="1" type="ORF">Pla123a_03560</name>
</gene>
<comment type="caution">
    <text evidence="1">The sequence shown here is derived from an EMBL/GenBank/DDBJ whole genome shotgun (WGS) entry which is preliminary data.</text>
</comment>
<dbReference type="OrthoDB" id="273946at2"/>
<dbReference type="EMBL" id="SJPO01000001">
    <property type="protein sequence ID" value="TWT85549.1"/>
    <property type="molecule type" value="Genomic_DNA"/>
</dbReference>
<sequence length="130" mass="14558">MERPELEFFNSLSGTLEIELNNPANPVAGLLNLSADSDAKITAVRLAPEVFVDSTNDFRPLSEAELASTAYLVSSIRLRGEFRDTTVDHEATERMTREKTKWLGGVDVHHIFFEGLHPDEDGNWVIQWGS</sequence>
<keyword evidence="2" id="KW-1185">Reference proteome</keyword>
<dbReference type="AlphaFoldDB" id="A0A5C5ZDQ1"/>
<organism evidence="1 2">
    <name type="scientific">Posidoniimonas polymericola</name>
    <dbReference type="NCBI Taxonomy" id="2528002"/>
    <lineage>
        <taxon>Bacteria</taxon>
        <taxon>Pseudomonadati</taxon>
        <taxon>Planctomycetota</taxon>
        <taxon>Planctomycetia</taxon>
        <taxon>Pirellulales</taxon>
        <taxon>Lacipirellulaceae</taxon>
        <taxon>Posidoniimonas</taxon>
    </lineage>
</organism>
<dbReference type="RefSeq" id="WP_146583808.1">
    <property type="nucleotide sequence ID" value="NZ_SJPO01000001.1"/>
</dbReference>
<evidence type="ECO:0000313" key="2">
    <source>
        <dbReference type="Proteomes" id="UP000318478"/>
    </source>
</evidence>
<evidence type="ECO:0000313" key="1">
    <source>
        <dbReference type="EMBL" id="TWT85549.1"/>
    </source>
</evidence>
<reference evidence="1 2" key="1">
    <citation type="submission" date="2019-02" db="EMBL/GenBank/DDBJ databases">
        <title>Deep-cultivation of Planctomycetes and their phenomic and genomic characterization uncovers novel biology.</title>
        <authorList>
            <person name="Wiegand S."/>
            <person name="Jogler M."/>
            <person name="Boedeker C."/>
            <person name="Pinto D."/>
            <person name="Vollmers J."/>
            <person name="Rivas-Marin E."/>
            <person name="Kohn T."/>
            <person name="Peeters S.H."/>
            <person name="Heuer A."/>
            <person name="Rast P."/>
            <person name="Oberbeckmann S."/>
            <person name="Bunk B."/>
            <person name="Jeske O."/>
            <person name="Meyerdierks A."/>
            <person name="Storesund J.E."/>
            <person name="Kallscheuer N."/>
            <person name="Luecker S."/>
            <person name="Lage O.M."/>
            <person name="Pohl T."/>
            <person name="Merkel B.J."/>
            <person name="Hornburger P."/>
            <person name="Mueller R.-W."/>
            <person name="Bruemmer F."/>
            <person name="Labrenz M."/>
            <person name="Spormann A.M."/>
            <person name="Op Den Camp H."/>
            <person name="Overmann J."/>
            <person name="Amann R."/>
            <person name="Jetten M.S.M."/>
            <person name="Mascher T."/>
            <person name="Medema M.H."/>
            <person name="Devos D.P."/>
            <person name="Kaster A.-K."/>
            <person name="Ovreas L."/>
            <person name="Rohde M."/>
            <person name="Galperin M.Y."/>
            <person name="Jogler C."/>
        </authorList>
    </citation>
    <scope>NUCLEOTIDE SEQUENCE [LARGE SCALE GENOMIC DNA]</scope>
    <source>
        <strain evidence="1 2">Pla123a</strain>
    </source>
</reference>